<dbReference type="InterPro" id="IPR047194">
    <property type="entry name" value="CwlT-like_lysozyme"/>
</dbReference>
<dbReference type="EMBL" id="CP080764">
    <property type="protein sequence ID" value="QYY44370.1"/>
    <property type="molecule type" value="Genomic_DNA"/>
</dbReference>
<protein>
    <submittedName>
        <fullName evidence="3">Lysozyme family protein</fullName>
    </submittedName>
    <submittedName>
        <fullName evidence="4">Lysozyme-like</fullName>
    </submittedName>
</protein>
<dbReference type="Proteomes" id="UP000198956">
    <property type="component" value="Unassembled WGS sequence"/>
</dbReference>
<keyword evidence="6" id="KW-1185">Reference proteome</keyword>
<dbReference type="CDD" id="cd16891">
    <property type="entry name" value="CwlT-like"/>
    <property type="match status" value="1"/>
</dbReference>
<dbReference type="RefSeq" id="WP_057898822.1">
    <property type="nucleotide sequence ID" value="NZ_CP080764.1"/>
</dbReference>
<dbReference type="OrthoDB" id="9813368at2"/>
<accession>A0A1G7ZFP1</accession>
<name>A0A1G7ZFP1_ANETH</name>
<dbReference type="SUPFAM" id="SSF53955">
    <property type="entry name" value="Lysozyme-like"/>
    <property type="match status" value="1"/>
</dbReference>
<feature type="domain" description="CwlT-like lysozyme" evidence="2">
    <location>
        <begin position="42"/>
        <end position="195"/>
    </location>
</feature>
<reference evidence="3 6" key="2">
    <citation type="submission" date="2021-08" db="EMBL/GenBank/DDBJ databases">
        <title>Complete genome sequence of the strain Aneurinibacillus thermoaerophilus CCM 8960.</title>
        <authorList>
            <person name="Musilova J."/>
            <person name="Kourilova X."/>
            <person name="Pernicova I."/>
            <person name="Bezdicek M."/>
            <person name="Lengerova M."/>
            <person name="Obruca S."/>
            <person name="Sedlar K."/>
        </authorList>
    </citation>
    <scope>NUCLEOTIDE SEQUENCE [LARGE SCALE GENOMIC DNA]</scope>
    <source>
        <strain evidence="3 6">CCM 8960</strain>
    </source>
</reference>
<feature type="transmembrane region" description="Helical" evidence="1">
    <location>
        <begin position="7"/>
        <end position="26"/>
    </location>
</feature>
<dbReference type="Proteomes" id="UP000826616">
    <property type="component" value="Chromosome"/>
</dbReference>
<dbReference type="AlphaFoldDB" id="A0A1G7ZFP1"/>
<evidence type="ECO:0000313" key="6">
    <source>
        <dbReference type="Proteomes" id="UP000826616"/>
    </source>
</evidence>
<dbReference type="InterPro" id="IPR023346">
    <property type="entry name" value="Lysozyme-like_dom_sf"/>
</dbReference>
<evidence type="ECO:0000313" key="3">
    <source>
        <dbReference type="EMBL" id="QYY44370.1"/>
    </source>
</evidence>
<keyword evidence="1" id="KW-0472">Membrane</keyword>
<reference evidence="4 5" key="1">
    <citation type="submission" date="2016-10" db="EMBL/GenBank/DDBJ databases">
        <authorList>
            <person name="de Groot N.N."/>
        </authorList>
    </citation>
    <scope>NUCLEOTIDE SEQUENCE [LARGE SCALE GENOMIC DNA]</scope>
    <source>
        <strain evidence="4 5">L 420-91</strain>
    </source>
</reference>
<organism evidence="4 5">
    <name type="scientific">Aneurinibacillus thermoaerophilus</name>
    <dbReference type="NCBI Taxonomy" id="143495"/>
    <lineage>
        <taxon>Bacteria</taxon>
        <taxon>Bacillati</taxon>
        <taxon>Bacillota</taxon>
        <taxon>Bacilli</taxon>
        <taxon>Bacillales</taxon>
        <taxon>Paenibacillaceae</taxon>
        <taxon>Aneurinibacillus group</taxon>
        <taxon>Aneurinibacillus</taxon>
    </lineage>
</organism>
<keyword evidence="1" id="KW-1133">Transmembrane helix</keyword>
<dbReference type="Pfam" id="PF13702">
    <property type="entry name" value="Lysozyme_like"/>
    <property type="match status" value="1"/>
</dbReference>
<dbReference type="Gene3D" id="1.10.530.10">
    <property type="match status" value="1"/>
</dbReference>
<evidence type="ECO:0000256" key="1">
    <source>
        <dbReference type="SAM" id="Phobius"/>
    </source>
</evidence>
<dbReference type="EMBL" id="FNDE01000010">
    <property type="protein sequence ID" value="SDH07435.1"/>
    <property type="molecule type" value="Genomic_DNA"/>
</dbReference>
<gene>
    <name evidence="3" type="ORF">K3F53_09480</name>
    <name evidence="4" type="ORF">SAMN04489735_101072</name>
</gene>
<evidence type="ECO:0000313" key="5">
    <source>
        <dbReference type="Proteomes" id="UP000198956"/>
    </source>
</evidence>
<keyword evidence="1" id="KW-0812">Transmembrane</keyword>
<proteinExistence type="predicted"/>
<evidence type="ECO:0000313" key="4">
    <source>
        <dbReference type="EMBL" id="SDH07435.1"/>
    </source>
</evidence>
<evidence type="ECO:0000259" key="2">
    <source>
        <dbReference type="Pfam" id="PF13702"/>
    </source>
</evidence>
<sequence length="206" mass="24015">MERIKKWIGILSIMFGLFIMALLFTYRTDYDTPTPPRIDRYEKVKQYEPMLRAELRKYHLEEYTLTLLALMHQESRGEGGDPMQASESAGLPPNTINDPAWSIRQGVKHFNDVLTYGTKKKVDFPTVIQAYNMGKGYIDFIAAHGKKHTEELAKQYSAIQVKKEPNVYNCGEDRNNFRYPYCYGDFSYTTKVLQKRERIKNTMEAS</sequence>
<dbReference type="GeneID" id="97141598"/>